<dbReference type="PANTHER" id="PTHR31637">
    <property type="entry name" value="2,3-BISPHOSPHOGLYCERATE-INDEPENDENT PHOSPHOGLYCERATE MUTASE"/>
    <property type="match status" value="1"/>
</dbReference>
<name>A0A8H7H1J7_9AGAM</name>
<dbReference type="InterPro" id="IPR006124">
    <property type="entry name" value="Metalloenzyme"/>
</dbReference>
<feature type="compositionally biased region" description="Basic and acidic residues" evidence="9">
    <location>
        <begin position="1038"/>
        <end position="1047"/>
    </location>
</feature>
<feature type="region of interest" description="Disordered" evidence="9">
    <location>
        <begin position="128"/>
        <end position="170"/>
    </location>
</feature>
<feature type="compositionally biased region" description="Acidic residues" evidence="9">
    <location>
        <begin position="604"/>
        <end position="623"/>
    </location>
</feature>
<evidence type="ECO:0000256" key="1">
    <source>
        <dbReference type="ARBA" id="ARBA00001936"/>
    </source>
</evidence>
<feature type="region of interest" description="Disordered" evidence="9">
    <location>
        <begin position="874"/>
        <end position="1070"/>
    </location>
</feature>
<reference evidence="11" key="1">
    <citation type="submission" date="2020-09" db="EMBL/GenBank/DDBJ databases">
        <title>Comparative genome analyses of four rice-infecting Rhizoctonia solani isolates reveal extensive enrichment of homogalacturonan modification genes.</title>
        <authorList>
            <person name="Lee D.-Y."/>
            <person name="Jeon J."/>
            <person name="Kim K.-T."/>
            <person name="Cheong K."/>
            <person name="Song H."/>
            <person name="Choi G."/>
            <person name="Ko J."/>
            <person name="Opiyo S.O."/>
            <person name="Zuo S."/>
            <person name="Madhav S."/>
            <person name="Lee Y.-H."/>
            <person name="Wang G.-L."/>
        </authorList>
    </citation>
    <scope>NUCLEOTIDE SEQUENCE</scope>
    <source>
        <strain evidence="11">AG1-IA YN-7</strain>
    </source>
</reference>
<protein>
    <recommendedName>
        <fullName evidence="4">phosphoglycerate mutase (2,3-diphosphoglycerate-independent)</fullName>
        <ecNumber evidence="4">5.4.2.12</ecNumber>
    </recommendedName>
</protein>
<dbReference type="GO" id="GO:0006007">
    <property type="term" value="P:glucose catabolic process"/>
    <property type="evidence" value="ECO:0007669"/>
    <property type="project" value="InterPro"/>
</dbReference>
<evidence type="ECO:0000256" key="9">
    <source>
        <dbReference type="SAM" id="MobiDB-lite"/>
    </source>
</evidence>
<dbReference type="Gene3D" id="3.60.10.10">
    <property type="entry name" value="Endonuclease/exonuclease/phosphatase"/>
    <property type="match status" value="2"/>
</dbReference>
<dbReference type="InterPro" id="IPR036691">
    <property type="entry name" value="Endo/exonu/phosph_ase_sf"/>
</dbReference>
<dbReference type="InterPro" id="IPR036646">
    <property type="entry name" value="PGAM_B_sf"/>
</dbReference>
<feature type="domain" description="Inositol polyphosphate-related phosphatase" evidence="10">
    <location>
        <begin position="249"/>
        <end position="505"/>
    </location>
</feature>
<dbReference type="HAMAP" id="MF_01038">
    <property type="entry name" value="GpmI"/>
    <property type="match status" value="1"/>
</dbReference>
<dbReference type="GO" id="GO:0006096">
    <property type="term" value="P:glycolytic process"/>
    <property type="evidence" value="ECO:0007669"/>
    <property type="project" value="UniProtKB-UniPathway"/>
</dbReference>
<feature type="compositionally biased region" description="Polar residues" evidence="9">
    <location>
        <begin position="883"/>
        <end position="899"/>
    </location>
</feature>
<dbReference type="EMBL" id="JACYCC010000398">
    <property type="protein sequence ID" value="KAF8666560.1"/>
    <property type="molecule type" value="Genomic_DNA"/>
</dbReference>
<feature type="region of interest" description="Disordered" evidence="9">
    <location>
        <begin position="459"/>
        <end position="637"/>
    </location>
</feature>
<sequence>MESRKVRASKLKLLGKEEGSHPSGMMFGALNDSPPTANPAPEEKQAQFDHALKIQIISWNMNDTLPKGDLAALLGAVPPYGSDSPNPTASDFQLDDTGHPYHIIVIAGQECPTGLLPMGMGAVKMERSKDIKAKSKEEDGSPNKHKKPRRSEEEELQPLNELPPVKDAPPLTPTVQGAGLPHTGQIQHSSGWSALLEDWYSKGLGAKRFSLEDWQMPTSPVMAAPPSPVPSRSPSLPALPLPPAIPDPAKLTVPPSPRRMSTLIHGHPLSNHSNGHAISPTEQGPYTLVAKERLMGIYMAVYVHRETRSLVRGFSKSSVTAGLIGGRLGNKGGVGISLNVAGSSFLFVNAHLAAHEGRQAMRIENMEKIQAELKLDNFGEHPHPRKPIPDFTKTDITNAFDYTFIFGDLNFRLSVSRLHADWLISRQDYHQAQEFDELRTNMRSNKIFPGFEEPEIRFPPTFKYDVPKSRHHHSRRQKEGRDKSAKVGGMGGVRASIRRSRKRRKSRGKIKGVTREANGNTDEGEDEKVSGLQTLQPVNERETEVSSIGEDDSDMERDQEQDQELDSVSAFSAVARPSGSTNRPPSTRSHRSGIPSTRSPFSEPDTELHDDDENDTACEDGEDTSLHHNTQLNAGNAPGRNAVLKIFTRNARQSWRAIVAKSTSSLGAVNIPKSPTSPIFDSRPRAKSPSKSERFSSGIGLGLPERLRGVSTGPHSASGLSTPTVGVAMGRSQPNLVLDTSMAEPAEELKPRASVDGNRNVTGVLGIAGMGGTLAPPPMIRANSSVGSTAGNSLNAQTEDSSDSENVRGVYDTSSKQRVPSWCDRIVYKSMVLPPQPPPSLPVPTFSASLADTLHEDNRFGRVGNLFTGIRHLGTRGRKDSLPQPNSRENTQGSLSRTGSLRLKEAGSKTNSNYVRTREAHLSESRASPFLQQPGDGDDSGIVIMHGNSSRPGSSGRSGKGSSSKRPGSAGSTGTANGDAPASLHWPRTNPFARLLHPHHHHTPGGPGLIHAVSMEPQPQPTAEPGPIPRPRSFSTSEGREKLHERAGSGPRTPRQSDSDADNIPVPPSKDDGIWRFFRSFNREPTVVVAEPEPEPEPVEKPETRRRGDIVCLSYGTLDDREMQRLGGRSDHRPVIDTMTKVENKVCLIVHDGWGVSDVEKGNAVKGGDTTNMDTIAKDHSARTLQAHGLAVGLSDGLMGNSEVGHLNIGAGRIVWQDIVRIDVSIKKREFHKNKTILESLKHAKDTSGRLHLLGLVSDGGVHSHINHLKALLETAKEIGVPKTIIHFVGDGRDTAPRSSSKYLKDLLEFIQKEQYGEIGTIVGRYYAMDRDKRWERVKVAIDGLVSGEGESTSDPVATIEERYKKDETDEFLKPIILDKDTIFFFNYRSDRMREIVSVFGLPDKPMEVTVPKDLHITTMSRYNAEFPFNIAFPPQAMTNVLAEWLAKKGLKQCHIAETEKYAHVTFFFNGGVEKQFEQEERELIPSPKVATYDKQPEMSAQGVADKVAETVAGGKYDFVGHTGVYEAAVQAITATDKAVKTVYDACQKAGYVLAITADHGNAEQMINPETGNPHTAHTTNPVPFIITGDPSKYGLVGDEEDGEDEEGKGALADVAPTILDLMGLDKPEGKPAVAACG</sequence>
<evidence type="ECO:0000259" key="10">
    <source>
        <dbReference type="SMART" id="SM00128"/>
    </source>
</evidence>
<gene>
    <name evidence="11" type="ORF">RHS04_09484</name>
</gene>
<dbReference type="Pfam" id="PF01676">
    <property type="entry name" value="Metalloenzyme"/>
    <property type="match status" value="1"/>
</dbReference>
<organism evidence="11 12">
    <name type="scientific">Rhizoctonia solani</name>
    <dbReference type="NCBI Taxonomy" id="456999"/>
    <lineage>
        <taxon>Eukaryota</taxon>
        <taxon>Fungi</taxon>
        <taxon>Dikarya</taxon>
        <taxon>Basidiomycota</taxon>
        <taxon>Agaricomycotina</taxon>
        <taxon>Agaricomycetes</taxon>
        <taxon>Cantharellales</taxon>
        <taxon>Ceratobasidiaceae</taxon>
        <taxon>Rhizoctonia</taxon>
    </lineage>
</organism>
<feature type="compositionally biased region" description="Low complexity" evidence="9">
    <location>
        <begin position="949"/>
        <end position="972"/>
    </location>
</feature>
<evidence type="ECO:0000256" key="4">
    <source>
        <dbReference type="ARBA" id="ARBA00012026"/>
    </source>
</evidence>
<feature type="region of interest" description="Disordered" evidence="9">
    <location>
        <begin position="1"/>
        <end position="43"/>
    </location>
</feature>
<dbReference type="Gene3D" id="3.40.720.10">
    <property type="entry name" value="Alkaline Phosphatase, subunit A"/>
    <property type="match status" value="1"/>
</dbReference>
<evidence type="ECO:0000256" key="3">
    <source>
        <dbReference type="ARBA" id="ARBA00008819"/>
    </source>
</evidence>
<feature type="compositionally biased region" description="Polar residues" evidence="9">
    <location>
        <begin position="784"/>
        <end position="799"/>
    </location>
</feature>
<evidence type="ECO:0000256" key="6">
    <source>
        <dbReference type="ARBA" id="ARBA00023152"/>
    </source>
</evidence>
<feature type="compositionally biased region" description="Acidic residues" evidence="9">
    <location>
        <begin position="549"/>
        <end position="565"/>
    </location>
</feature>
<feature type="compositionally biased region" description="Polar residues" evidence="9">
    <location>
        <begin position="667"/>
        <end position="679"/>
    </location>
</feature>
<feature type="compositionally biased region" description="Basic residues" evidence="9">
    <location>
        <begin position="1"/>
        <end position="10"/>
    </location>
</feature>
<dbReference type="UniPathway" id="UPA00109">
    <property type="reaction ID" value="UER00186"/>
</dbReference>
<dbReference type="FunFam" id="3.40.1450.10:FF:000002">
    <property type="entry name" value="2,3-bisphosphoglycerate-independent phosphoglycerate mutase"/>
    <property type="match status" value="1"/>
</dbReference>
<dbReference type="GO" id="GO:0004619">
    <property type="term" value="F:phosphoglycerate mutase activity"/>
    <property type="evidence" value="ECO:0007669"/>
    <property type="project" value="UniProtKB-EC"/>
</dbReference>
<evidence type="ECO:0000256" key="5">
    <source>
        <dbReference type="ARBA" id="ARBA00022723"/>
    </source>
</evidence>
<accession>A0A8H7H1J7</accession>
<evidence type="ECO:0000313" key="11">
    <source>
        <dbReference type="EMBL" id="KAF8666560.1"/>
    </source>
</evidence>
<proteinExistence type="inferred from homology"/>
<keyword evidence="5" id="KW-0479">Metal-binding</keyword>
<dbReference type="NCBIfam" id="TIGR01307">
    <property type="entry name" value="pgm_bpd_ind"/>
    <property type="match status" value="1"/>
</dbReference>
<evidence type="ECO:0000256" key="8">
    <source>
        <dbReference type="ARBA" id="ARBA00023235"/>
    </source>
</evidence>
<dbReference type="SMART" id="SM00128">
    <property type="entry name" value="IPPc"/>
    <property type="match status" value="1"/>
</dbReference>
<dbReference type="GO" id="GO:0005737">
    <property type="term" value="C:cytoplasm"/>
    <property type="evidence" value="ECO:0007669"/>
    <property type="project" value="InterPro"/>
</dbReference>
<dbReference type="PANTHER" id="PTHR31637:SF0">
    <property type="entry name" value="2,3-BISPHOSPHOGLYCERATE-INDEPENDENT PHOSPHOGLYCERATE MUTASE"/>
    <property type="match status" value="1"/>
</dbReference>
<dbReference type="GO" id="GO:0016791">
    <property type="term" value="F:phosphatase activity"/>
    <property type="evidence" value="ECO:0007669"/>
    <property type="project" value="InterPro"/>
</dbReference>
<dbReference type="EC" id="5.4.2.12" evidence="4"/>
<comment type="cofactor">
    <cofactor evidence="1">
        <name>Mn(2+)</name>
        <dbReference type="ChEBI" id="CHEBI:29035"/>
    </cofactor>
</comment>
<feature type="region of interest" description="Disordered" evidence="9">
    <location>
        <begin position="784"/>
        <end position="815"/>
    </location>
</feature>
<keyword evidence="8" id="KW-0413">Isomerase</keyword>
<dbReference type="GO" id="GO:0046856">
    <property type="term" value="P:phosphatidylinositol dephosphorylation"/>
    <property type="evidence" value="ECO:0007669"/>
    <property type="project" value="InterPro"/>
</dbReference>
<evidence type="ECO:0000256" key="7">
    <source>
        <dbReference type="ARBA" id="ARBA00023211"/>
    </source>
</evidence>
<dbReference type="GO" id="GO:0030145">
    <property type="term" value="F:manganese ion binding"/>
    <property type="evidence" value="ECO:0007669"/>
    <property type="project" value="InterPro"/>
</dbReference>
<dbReference type="CDD" id="cd16010">
    <property type="entry name" value="iPGM"/>
    <property type="match status" value="1"/>
</dbReference>
<dbReference type="SUPFAM" id="SSF64158">
    <property type="entry name" value="2,3-Bisphosphoglycerate-independent phosphoglycerate mutase, substrate-binding domain"/>
    <property type="match status" value="1"/>
</dbReference>
<dbReference type="InterPro" id="IPR005995">
    <property type="entry name" value="Pgm_bpd_ind"/>
</dbReference>
<dbReference type="InterPro" id="IPR011258">
    <property type="entry name" value="BPG-indep_PGM_N"/>
</dbReference>
<dbReference type="Gene3D" id="3.40.1450.10">
    <property type="entry name" value="BPG-independent phosphoglycerate mutase, domain B"/>
    <property type="match status" value="1"/>
</dbReference>
<dbReference type="InterPro" id="IPR017850">
    <property type="entry name" value="Alkaline_phosphatase_core_sf"/>
</dbReference>
<evidence type="ECO:0000313" key="12">
    <source>
        <dbReference type="Proteomes" id="UP000650582"/>
    </source>
</evidence>
<dbReference type="InterPro" id="IPR000300">
    <property type="entry name" value="IPPc"/>
</dbReference>
<dbReference type="Pfam" id="PF22669">
    <property type="entry name" value="Exo_endo_phos2"/>
    <property type="match status" value="1"/>
</dbReference>
<dbReference type="SUPFAM" id="SSF53649">
    <property type="entry name" value="Alkaline phosphatase-like"/>
    <property type="match status" value="1"/>
</dbReference>
<feature type="compositionally biased region" description="Basic residues" evidence="9">
    <location>
        <begin position="496"/>
        <end position="512"/>
    </location>
</feature>
<dbReference type="Pfam" id="PF06415">
    <property type="entry name" value="iPGM_N"/>
    <property type="match status" value="1"/>
</dbReference>
<comment type="similarity">
    <text evidence="3">Belongs to the BPG-independent phosphoglycerate mutase family.</text>
</comment>
<dbReference type="Proteomes" id="UP000650582">
    <property type="component" value="Unassembled WGS sequence"/>
</dbReference>
<evidence type="ECO:0000256" key="2">
    <source>
        <dbReference type="ARBA" id="ARBA00004798"/>
    </source>
</evidence>
<keyword evidence="6" id="KW-0324">Glycolysis</keyword>
<comment type="caution">
    <text evidence="11">The sequence shown here is derived from an EMBL/GenBank/DDBJ whole genome shotgun (WGS) entry which is preliminary data.</text>
</comment>
<keyword evidence="7" id="KW-0464">Manganese</keyword>
<dbReference type="SUPFAM" id="SSF56219">
    <property type="entry name" value="DNase I-like"/>
    <property type="match status" value="1"/>
</dbReference>
<feature type="compositionally biased region" description="Polar residues" evidence="9">
    <location>
        <begin position="578"/>
        <end position="587"/>
    </location>
</feature>
<comment type="pathway">
    <text evidence="2">Carbohydrate degradation; glycolysis; pyruvate from D-glyceraldehyde 3-phosphate: step 3/5.</text>
</comment>
<feature type="compositionally biased region" description="Basic and acidic residues" evidence="9">
    <location>
        <begin position="128"/>
        <end position="142"/>
    </location>
</feature>
<feature type="region of interest" description="Disordered" evidence="9">
    <location>
        <begin position="667"/>
        <end position="703"/>
    </location>
</feature>
<feature type="compositionally biased region" description="Pro residues" evidence="9">
    <location>
        <begin position="1018"/>
        <end position="1030"/>
    </location>
</feature>